<proteinExistence type="inferred from homology"/>
<dbReference type="Pfam" id="PF00501">
    <property type="entry name" value="AMP-binding"/>
    <property type="match status" value="1"/>
</dbReference>
<dbReference type="InterPro" id="IPR025110">
    <property type="entry name" value="AMP-bd_C"/>
</dbReference>
<comment type="similarity">
    <text evidence="1">Belongs to the ATP-dependent AMP-binding enzyme family.</text>
</comment>
<evidence type="ECO:0000259" key="4">
    <source>
        <dbReference type="Pfam" id="PF13193"/>
    </source>
</evidence>
<evidence type="ECO:0000256" key="2">
    <source>
        <dbReference type="ARBA" id="ARBA00022598"/>
    </source>
</evidence>
<dbReference type="Gene3D" id="3.40.50.12780">
    <property type="entry name" value="N-terminal domain of ligase-like"/>
    <property type="match status" value="1"/>
</dbReference>
<dbReference type="InterPro" id="IPR000873">
    <property type="entry name" value="AMP-dep_synth/lig_dom"/>
</dbReference>
<organism evidence="5 6">
    <name type="scientific">Advenella kashmirensis</name>
    <dbReference type="NCBI Taxonomy" id="310575"/>
    <lineage>
        <taxon>Bacteria</taxon>
        <taxon>Pseudomonadati</taxon>
        <taxon>Pseudomonadota</taxon>
        <taxon>Betaproteobacteria</taxon>
        <taxon>Burkholderiales</taxon>
        <taxon>Alcaligenaceae</taxon>
    </lineage>
</organism>
<protein>
    <submittedName>
        <fullName evidence="5">Long-chain fatty acid--CoA ligase</fullName>
    </submittedName>
</protein>
<reference evidence="5 6" key="1">
    <citation type="journal article" date="2018" name="Nat. Biotechnol.">
        <title>A standardized bacterial taxonomy based on genome phylogeny substantially revises the tree of life.</title>
        <authorList>
            <person name="Parks D.H."/>
            <person name="Chuvochina M."/>
            <person name="Waite D.W."/>
            <person name="Rinke C."/>
            <person name="Skarshewski A."/>
            <person name="Chaumeil P.A."/>
            <person name="Hugenholtz P."/>
        </authorList>
    </citation>
    <scope>NUCLEOTIDE SEQUENCE [LARGE SCALE GENOMIC DNA]</scope>
    <source>
        <strain evidence="5">UBA10707</strain>
    </source>
</reference>
<name>A0A356LKR3_9BURK</name>
<dbReference type="Proteomes" id="UP000264036">
    <property type="component" value="Unassembled WGS sequence"/>
</dbReference>
<keyword evidence="2 5" id="KW-0436">Ligase</keyword>
<dbReference type="AlphaFoldDB" id="A0A356LKR3"/>
<evidence type="ECO:0000256" key="1">
    <source>
        <dbReference type="ARBA" id="ARBA00006432"/>
    </source>
</evidence>
<dbReference type="PROSITE" id="PS00455">
    <property type="entry name" value="AMP_BINDING"/>
    <property type="match status" value="1"/>
</dbReference>
<dbReference type="PANTHER" id="PTHR43201">
    <property type="entry name" value="ACYL-COA SYNTHETASE"/>
    <property type="match status" value="1"/>
</dbReference>
<dbReference type="Pfam" id="PF13193">
    <property type="entry name" value="AMP-binding_C"/>
    <property type="match status" value="1"/>
</dbReference>
<dbReference type="EMBL" id="DOEK01000039">
    <property type="protein sequence ID" value="HBP31492.1"/>
    <property type="molecule type" value="Genomic_DNA"/>
</dbReference>
<dbReference type="GO" id="GO:0031956">
    <property type="term" value="F:medium-chain fatty acid-CoA ligase activity"/>
    <property type="evidence" value="ECO:0007669"/>
    <property type="project" value="TreeGrafter"/>
</dbReference>
<evidence type="ECO:0000313" key="6">
    <source>
        <dbReference type="Proteomes" id="UP000264036"/>
    </source>
</evidence>
<feature type="domain" description="AMP-dependent synthetase/ligase" evidence="3">
    <location>
        <begin position="12"/>
        <end position="351"/>
    </location>
</feature>
<accession>A0A356LKR3</accession>
<dbReference type="InterPro" id="IPR042099">
    <property type="entry name" value="ANL_N_sf"/>
</dbReference>
<dbReference type="SUPFAM" id="SSF56801">
    <property type="entry name" value="Acetyl-CoA synthetase-like"/>
    <property type="match status" value="1"/>
</dbReference>
<dbReference type="Gene3D" id="3.30.300.30">
    <property type="match status" value="1"/>
</dbReference>
<dbReference type="InterPro" id="IPR020845">
    <property type="entry name" value="AMP-binding_CS"/>
</dbReference>
<evidence type="ECO:0000259" key="3">
    <source>
        <dbReference type="Pfam" id="PF00501"/>
    </source>
</evidence>
<dbReference type="GO" id="GO:0006631">
    <property type="term" value="P:fatty acid metabolic process"/>
    <property type="evidence" value="ECO:0007669"/>
    <property type="project" value="TreeGrafter"/>
</dbReference>
<comment type="caution">
    <text evidence="5">The sequence shown here is derived from an EMBL/GenBank/DDBJ whole genome shotgun (WGS) entry which is preliminary data.</text>
</comment>
<feature type="domain" description="AMP-binding enzyme C-terminal" evidence="4">
    <location>
        <begin position="408"/>
        <end position="483"/>
    </location>
</feature>
<sequence>MIKANLVFNDAVVSNEALNRQTDLLTGAFEQACITDTDVIAIYLPNCPSLIEAIAASMLYGNNYCPINYRLTTAEVSYLLRDSEARVIVTCNEGYEKIKAVVPNEMTVILADQERGQITRTHTYYKLNHSEVAPRTAPALPRSRYLGTHMPYTSGTTGKPKGIVRAKKQRADISASPGLIAGALGIEGAGVALMPAPLHHSATNSYVQQALLYSSTLILMDRFDAEKVLQLIEKYGVTTAYLVPTMYKRMLDLPQASKEKYDLSSLQFVASTGSACPAPVKRQMIEWLGPVIHESYASSEMGLVTLINATESAKKPGSAGKPLGNAQIRIRANGIWAQAGQSGLIYARQPAYADFTYKNNHDARQSMEYDGLLTVGDIGYLDDEGYLYVTDRQSDMVISGGANIYPAEIEQLIHQRQDIEDTAVFGIPDEEFGESLICLLQMKAGRTLDKDEFIQFLRTHLAGYKIPKKIGVVDKLPREETGKLFKKKLQHSLADTPVTYL</sequence>
<dbReference type="InterPro" id="IPR045851">
    <property type="entry name" value="AMP-bd_C_sf"/>
</dbReference>
<evidence type="ECO:0000313" key="5">
    <source>
        <dbReference type="EMBL" id="HBP31492.1"/>
    </source>
</evidence>
<gene>
    <name evidence="5" type="ORF">DD666_19040</name>
</gene>
<dbReference type="PANTHER" id="PTHR43201:SF5">
    <property type="entry name" value="MEDIUM-CHAIN ACYL-COA LIGASE ACSF2, MITOCHONDRIAL"/>
    <property type="match status" value="1"/>
</dbReference>